<evidence type="ECO:0000259" key="5">
    <source>
        <dbReference type="PROSITE" id="PS51118"/>
    </source>
</evidence>
<name>D1BAT0_SANKS</name>
<dbReference type="SUPFAM" id="SSF46785">
    <property type="entry name" value="Winged helix' DNA-binding domain"/>
    <property type="match status" value="1"/>
</dbReference>
<dbReference type="STRING" id="446469.Sked_27270"/>
<keyword evidence="2" id="KW-0238">DNA-binding</keyword>
<evidence type="ECO:0000256" key="4">
    <source>
        <dbReference type="SAM" id="MobiDB-lite"/>
    </source>
</evidence>
<dbReference type="InterPro" id="IPR036388">
    <property type="entry name" value="WH-like_DNA-bd_sf"/>
</dbReference>
<dbReference type="PROSITE" id="PS51118">
    <property type="entry name" value="HTH_HXLR"/>
    <property type="match status" value="1"/>
</dbReference>
<reference evidence="6 7" key="1">
    <citation type="journal article" date="2009" name="Stand. Genomic Sci.">
        <title>Complete genome sequence of Sanguibacter keddieii type strain (ST-74).</title>
        <authorList>
            <person name="Ivanova N."/>
            <person name="Sikorski J."/>
            <person name="Sims D."/>
            <person name="Brettin T."/>
            <person name="Detter J.C."/>
            <person name="Han C."/>
            <person name="Lapidus A."/>
            <person name="Copeland A."/>
            <person name="Glavina Del Rio T."/>
            <person name="Nolan M."/>
            <person name="Chen F."/>
            <person name="Lucas S."/>
            <person name="Tice H."/>
            <person name="Cheng J.F."/>
            <person name="Bruce D."/>
            <person name="Goodwin L."/>
            <person name="Pitluck S."/>
            <person name="Pati A."/>
            <person name="Mavromatis K."/>
            <person name="Chen A."/>
            <person name="Palaniappan K."/>
            <person name="D'haeseleer P."/>
            <person name="Chain P."/>
            <person name="Bristow J."/>
            <person name="Eisen J.A."/>
            <person name="Markowitz V."/>
            <person name="Hugenholtz P."/>
            <person name="Goker M."/>
            <person name="Pukall R."/>
            <person name="Klenk H.P."/>
            <person name="Kyrpides N.C."/>
        </authorList>
    </citation>
    <scope>NUCLEOTIDE SEQUENCE [LARGE SCALE GENOMIC DNA]</scope>
    <source>
        <strain evidence="7">ATCC 51767 / DSM 10542 / NCFB 3025 / ST-74</strain>
    </source>
</reference>
<dbReference type="Proteomes" id="UP000000322">
    <property type="component" value="Chromosome"/>
</dbReference>
<keyword evidence="3" id="KW-0804">Transcription</keyword>
<dbReference type="PANTHER" id="PTHR33204">
    <property type="entry name" value="TRANSCRIPTIONAL REGULATOR, MARR FAMILY"/>
    <property type="match status" value="1"/>
</dbReference>
<feature type="domain" description="HTH hxlR-type" evidence="5">
    <location>
        <begin position="44"/>
        <end position="142"/>
    </location>
</feature>
<dbReference type="InterPro" id="IPR002577">
    <property type="entry name" value="HTH_HxlR"/>
</dbReference>
<organism evidence="6 7">
    <name type="scientific">Sanguibacter keddieii (strain ATCC 51767 / DSM 10542 / NCFB 3025 / ST-74)</name>
    <dbReference type="NCBI Taxonomy" id="446469"/>
    <lineage>
        <taxon>Bacteria</taxon>
        <taxon>Bacillati</taxon>
        <taxon>Actinomycetota</taxon>
        <taxon>Actinomycetes</taxon>
        <taxon>Micrococcales</taxon>
        <taxon>Sanguibacteraceae</taxon>
        <taxon>Sanguibacter</taxon>
    </lineage>
</organism>
<evidence type="ECO:0000256" key="1">
    <source>
        <dbReference type="ARBA" id="ARBA00023015"/>
    </source>
</evidence>
<evidence type="ECO:0000256" key="3">
    <source>
        <dbReference type="ARBA" id="ARBA00023163"/>
    </source>
</evidence>
<sequence>MPSTETSSLTTTATEPTSPASASVDLALDDDLSAFAPDVFQRGCSSRQTLEIVASKWGVLAVAALRDGSVRFNALRRKIDGVSEKMLSQTLQALERDGLVVREVRETIPPHVEYSLTTLGVQVSDRLAALIRVIEDAVPEVVEARETYDARRPA</sequence>
<keyword evidence="1" id="KW-0805">Transcription regulation</keyword>
<evidence type="ECO:0000313" key="7">
    <source>
        <dbReference type="Proteomes" id="UP000000322"/>
    </source>
</evidence>
<dbReference type="HOGENOM" id="CLU_111585_2_0_11"/>
<evidence type="ECO:0000256" key="2">
    <source>
        <dbReference type="ARBA" id="ARBA00023125"/>
    </source>
</evidence>
<dbReference type="Pfam" id="PF01638">
    <property type="entry name" value="HxlR"/>
    <property type="match status" value="1"/>
</dbReference>
<proteinExistence type="predicted"/>
<dbReference type="Gene3D" id="1.10.10.10">
    <property type="entry name" value="Winged helix-like DNA-binding domain superfamily/Winged helix DNA-binding domain"/>
    <property type="match status" value="1"/>
</dbReference>
<dbReference type="OrthoDB" id="370168at2"/>
<dbReference type="AlphaFoldDB" id="D1BAT0"/>
<dbReference type="InterPro" id="IPR036390">
    <property type="entry name" value="WH_DNA-bd_sf"/>
</dbReference>
<gene>
    <name evidence="6" type="ordered locus">Sked_27270</name>
</gene>
<protein>
    <submittedName>
        <fullName evidence="6">Predicted transcriptional regulator</fullName>
    </submittedName>
</protein>
<dbReference type="KEGG" id="ske:Sked_27270"/>
<dbReference type="eggNOG" id="COG1733">
    <property type="taxonomic scope" value="Bacteria"/>
</dbReference>
<evidence type="ECO:0000313" key="6">
    <source>
        <dbReference type="EMBL" id="ACZ22631.1"/>
    </source>
</evidence>
<dbReference type="RefSeq" id="WP_012867700.1">
    <property type="nucleotide sequence ID" value="NC_013521.1"/>
</dbReference>
<feature type="region of interest" description="Disordered" evidence="4">
    <location>
        <begin position="1"/>
        <end position="21"/>
    </location>
</feature>
<dbReference type="GO" id="GO:0003677">
    <property type="term" value="F:DNA binding"/>
    <property type="evidence" value="ECO:0007669"/>
    <property type="project" value="UniProtKB-KW"/>
</dbReference>
<accession>D1BAT0</accession>
<keyword evidence="7" id="KW-1185">Reference proteome</keyword>
<dbReference type="PANTHER" id="PTHR33204:SF37">
    <property type="entry name" value="HTH-TYPE TRANSCRIPTIONAL REGULATOR YODB"/>
    <property type="match status" value="1"/>
</dbReference>
<dbReference type="EMBL" id="CP001819">
    <property type="protein sequence ID" value="ACZ22631.1"/>
    <property type="molecule type" value="Genomic_DNA"/>
</dbReference>